<reference evidence="2 3" key="1">
    <citation type="journal article" date="2007" name="Science">
        <title>The Fusarium graminearum genome reveals a link between localized polymorphism and pathogen specialization.</title>
        <authorList>
            <person name="Cuomo C.A."/>
            <person name="Gueldener U."/>
            <person name="Xu J.-R."/>
            <person name="Trail F."/>
            <person name="Turgeon B.G."/>
            <person name="Di Pietro A."/>
            <person name="Walton J.D."/>
            <person name="Ma L.-J."/>
            <person name="Baker S.E."/>
            <person name="Rep M."/>
            <person name="Adam G."/>
            <person name="Antoniw J."/>
            <person name="Baldwin T."/>
            <person name="Calvo S.E."/>
            <person name="Chang Y.-L."/>
            <person name="DeCaprio D."/>
            <person name="Gale L.R."/>
            <person name="Gnerre S."/>
            <person name="Goswami R.S."/>
            <person name="Hammond-Kosack K."/>
            <person name="Harris L.J."/>
            <person name="Hilburn K."/>
            <person name="Kennell J.C."/>
            <person name="Kroken S."/>
            <person name="Magnuson J.K."/>
            <person name="Mannhaupt G."/>
            <person name="Mauceli E.W."/>
            <person name="Mewes H.-W."/>
            <person name="Mitterbauer R."/>
            <person name="Muehlbauer G."/>
            <person name="Muensterkoetter M."/>
            <person name="Nelson D."/>
            <person name="O'Donnell K."/>
            <person name="Ouellet T."/>
            <person name="Qi W."/>
            <person name="Quesneville H."/>
            <person name="Roncero M.I.G."/>
            <person name="Seong K.-Y."/>
            <person name="Tetko I.V."/>
            <person name="Urban M."/>
            <person name="Waalwijk C."/>
            <person name="Ward T.J."/>
            <person name="Yao J."/>
            <person name="Birren B.W."/>
            <person name="Kistler H.C."/>
        </authorList>
    </citation>
    <scope>NUCLEOTIDE SEQUENCE [LARGE SCALE GENOMIC DNA]</scope>
    <source>
        <strain evidence="3">ATCC MYA-4620 / CBS 123657 / FGSC 9075 / NRRL 31084 / PH-1</strain>
        <strain evidence="2">PH-1 / ATCC MYA-4620 / FGSC 9075 / NRRL 31084</strain>
    </source>
</reference>
<name>A0A098D1S3_GIBZE</name>
<dbReference type="AlphaFoldDB" id="A0A098D1S3"/>
<keyword evidence="3" id="KW-1185">Reference proteome</keyword>
<accession>A0A0E0RNT4</accession>
<evidence type="ECO:0000313" key="2">
    <source>
        <dbReference type="EnsemblFungi" id="CEF72909"/>
    </source>
</evidence>
<dbReference type="InParanoid" id="A0A098D1S3"/>
<proteinExistence type="predicted"/>
<dbReference type="VEuPathDB" id="FungiDB:FGRAMPH1_01G02217"/>
<dbReference type="Proteomes" id="UP000070720">
    <property type="component" value="Chromosome 1"/>
</dbReference>
<reference evidence="2 3" key="2">
    <citation type="journal article" date="2010" name="Nature">
        <title>Comparative genomics reveals mobile pathogenicity chromosomes in Fusarium.</title>
        <authorList>
            <person name="Ma L.J."/>
            <person name="van der Does H.C."/>
            <person name="Borkovich K.A."/>
            <person name="Coleman J.J."/>
            <person name="Daboussi M.J."/>
            <person name="Di Pietro A."/>
            <person name="Dufresne M."/>
            <person name="Freitag M."/>
            <person name="Grabherr M."/>
            <person name="Henrissat B."/>
            <person name="Houterman P.M."/>
            <person name="Kang S."/>
            <person name="Shim W.B."/>
            <person name="Woloshuk C."/>
            <person name="Xie X."/>
            <person name="Xu J.R."/>
            <person name="Antoniw J."/>
            <person name="Baker S.E."/>
            <person name="Bluhm B.H."/>
            <person name="Breakspear A."/>
            <person name="Brown D.W."/>
            <person name="Butchko R.A."/>
            <person name="Chapman S."/>
            <person name="Coulson R."/>
            <person name="Coutinho P.M."/>
            <person name="Danchin E.G."/>
            <person name="Diener A."/>
            <person name="Gale L.R."/>
            <person name="Gardiner D.M."/>
            <person name="Goff S."/>
            <person name="Hammond-Kosack K.E."/>
            <person name="Hilburn K."/>
            <person name="Hua-Van A."/>
            <person name="Jonkers W."/>
            <person name="Kazan K."/>
            <person name="Kodira C.D."/>
            <person name="Koehrsen M."/>
            <person name="Kumar L."/>
            <person name="Lee Y.H."/>
            <person name="Li L."/>
            <person name="Manners J.M."/>
            <person name="Miranda-Saavedra D."/>
            <person name="Mukherjee M."/>
            <person name="Park G."/>
            <person name="Park J."/>
            <person name="Park S.Y."/>
            <person name="Proctor R.H."/>
            <person name="Regev A."/>
            <person name="Ruiz-Roldan M.C."/>
            <person name="Sain D."/>
            <person name="Sakthikumar S."/>
            <person name="Sykes S."/>
            <person name="Schwartz D.C."/>
            <person name="Turgeon B.G."/>
            <person name="Wapinski I."/>
            <person name="Yoder O."/>
            <person name="Young S."/>
            <person name="Zeng Q."/>
            <person name="Zhou S."/>
            <person name="Galagan J."/>
            <person name="Cuomo C.A."/>
            <person name="Kistler H.C."/>
            <person name="Rep M."/>
        </authorList>
    </citation>
    <scope>GENOME REANNOTATION</scope>
    <source>
        <strain evidence="3">ATCC MYA-4620 / CBS 123657 / FGSC 9075 / NRRL 31084 / PH-1</strain>
        <strain evidence="2">PH-1 / ATCC MYA-4620 / FGSC 9075 / NRRL 31084</strain>
    </source>
</reference>
<gene>
    <name evidence="1" type="ORF">FGRAMPH1_01T02217</name>
</gene>
<reference evidence="1 3" key="3">
    <citation type="journal article" date="2015" name="BMC Genomics">
        <title>The completed genome sequence of the pathogenic ascomycete fungus Fusarium graminearum.</title>
        <authorList>
            <person name="King R."/>
            <person name="Urban M."/>
            <person name="Hammond-Kosack M.C."/>
            <person name="Hassani-Pak K."/>
            <person name="Hammond-Kosack K.E."/>
        </authorList>
    </citation>
    <scope>NUCLEOTIDE SEQUENCE [LARGE SCALE GENOMIC DNA]</scope>
    <source>
        <strain evidence="3">ATCC MYA-4620 / CBS 123657 / FGSC 9075 / NRRL 31084 / PH-1</strain>
        <strain evidence="1">PH-1</strain>
    </source>
</reference>
<evidence type="ECO:0000313" key="1">
    <source>
        <dbReference type="EMBL" id="CEF72909.1"/>
    </source>
</evidence>
<sequence length="76" mass="8354">MPATGSLRTTGNSMKQQVIKSKGLDVVARLAPTRFGRLRKLAGDGCKRAIAGAVVNWLWLDVKMIEYRDLTGPLVR</sequence>
<evidence type="ECO:0000313" key="3">
    <source>
        <dbReference type="Proteomes" id="UP000070720"/>
    </source>
</evidence>
<accession>A0A098D1S3</accession>
<protein>
    <submittedName>
        <fullName evidence="1">Chromosome 1, complete genome</fullName>
    </submittedName>
</protein>
<dbReference type="EnsemblFungi" id="CEF72909">
    <property type="protein sequence ID" value="CEF72909"/>
    <property type="gene ID" value="FGRRES_15793"/>
</dbReference>
<dbReference type="EMBL" id="HG970332">
    <property type="protein sequence ID" value="CEF72909.1"/>
    <property type="molecule type" value="Genomic_DNA"/>
</dbReference>
<reference evidence="2" key="4">
    <citation type="submission" date="2017-01" db="UniProtKB">
        <authorList>
            <consortium name="EnsemblFungi"/>
        </authorList>
    </citation>
    <scope>IDENTIFICATION</scope>
    <source>
        <strain evidence="2">PH-1 / ATCC MYA-4620 / FGSC 9075 / NRRL 31084</strain>
    </source>
</reference>
<organism evidence="1 3">
    <name type="scientific">Gibberella zeae (strain ATCC MYA-4620 / CBS 123657 / FGSC 9075 / NRRL 31084 / PH-1)</name>
    <name type="common">Wheat head blight fungus</name>
    <name type="synonym">Fusarium graminearum</name>
    <dbReference type="NCBI Taxonomy" id="229533"/>
    <lineage>
        <taxon>Eukaryota</taxon>
        <taxon>Fungi</taxon>
        <taxon>Dikarya</taxon>
        <taxon>Ascomycota</taxon>
        <taxon>Pezizomycotina</taxon>
        <taxon>Sordariomycetes</taxon>
        <taxon>Hypocreomycetidae</taxon>
        <taxon>Hypocreales</taxon>
        <taxon>Nectriaceae</taxon>
        <taxon>Fusarium</taxon>
    </lineage>
</organism>